<dbReference type="SUPFAM" id="SSF52091">
    <property type="entry name" value="SpoIIaa-like"/>
    <property type="match status" value="1"/>
</dbReference>
<dbReference type="InterPro" id="IPR058548">
    <property type="entry name" value="MlaB-like_STAS"/>
</dbReference>
<evidence type="ECO:0000259" key="3">
    <source>
        <dbReference type="PROSITE" id="PS50801"/>
    </source>
</evidence>
<dbReference type="NCBIfam" id="TIGR00377">
    <property type="entry name" value="ant_ant_sig"/>
    <property type="match status" value="1"/>
</dbReference>
<dbReference type="PROSITE" id="PS50801">
    <property type="entry name" value="STAS"/>
    <property type="match status" value="1"/>
</dbReference>
<dbReference type="Gene3D" id="3.30.750.24">
    <property type="entry name" value="STAS domain"/>
    <property type="match status" value="1"/>
</dbReference>
<dbReference type="RefSeq" id="WP_184963302.1">
    <property type="nucleotide sequence ID" value="NZ_JACHIN010000005.1"/>
</dbReference>
<dbReference type="CDD" id="cd07043">
    <property type="entry name" value="STAS_anti-anti-sigma_factors"/>
    <property type="match status" value="1"/>
</dbReference>
<name>A0A7W8A442_9ACTN</name>
<proteinExistence type="inferred from homology"/>
<reference evidence="4 5" key="1">
    <citation type="submission" date="2020-08" db="EMBL/GenBank/DDBJ databases">
        <title>Genomic Encyclopedia of Type Strains, Phase IV (KMG-IV): sequencing the most valuable type-strain genomes for metagenomic binning, comparative biology and taxonomic classification.</title>
        <authorList>
            <person name="Goeker M."/>
        </authorList>
    </citation>
    <scope>NUCLEOTIDE SEQUENCE [LARGE SCALE GENOMIC DNA]</scope>
    <source>
        <strain evidence="4 5">DSM 45385</strain>
    </source>
</reference>
<evidence type="ECO:0000313" key="4">
    <source>
        <dbReference type="EMBL" id="MBB5078485.1"/>
    </source>
</evidence>
<dbReference type="InterPro" id="IPR003658">
    <property type="entry name" value="Anti-sigma_ant"/>
</dbReference>
<comment type="similarity">
    <text evidence="1 2">Belongs to the anti-sigma-factor antagonist family.</text>
</comment>
<sequence length="104" mass="11171">MLDKTPLRVEVATPAPGTVRISLTGDLAFDTAAKLSGLVFEPGYHRLDLDLAGISFIDSSGLAALVRLHQQAESEGAALRLVAVSPHLRRLLKVTALDQLFRLP</sequence>
<dbReference type="Proteomes" id="UP000568380">
    <property type="component" value="Unassembled WGS sequence"/>
</dbReference>
<gene>
    <name evidence="4" type="ORF">HNR40_003971</name>
</gene>
<protein>
    <recommendedName>
        <fullName evidence="2">Anti-sigma factor antagonist</fullName>
    </recommendedName>
</protein>
<dbReference type="GO" id="GO:0043856">
    <property type="term" value="F:anti-sigma factor antagonist activity"/>
    <property type="evidence" value="ECO:0007669"/>
    <property type="project" value="InterPro"/>
</dbReference>
<feature type="domain" description="STAS" evidence="3">
    <location>
        <begin position="8"/>
        <end position="104"/>
    </location>
</feature>
<dbReference type="EMBL" id="JACHIN010000005">
    <property type="protein sequence ID" value="MBB5078485.1"/>
    <property type="molecule type" value="Genomic_DNA"/>
</dbReference>
<keyword evidence="5" id="KW-1185">Reference proteome</keyword>
<dbReference type="InterPro" id="IPR036513">
    <property type="entry name" value="STAS_dom_sf"/>
</dbReference>
<dbReference type="PANTHER" id="PTHR33495">
    <property type="entry name" value="ANTI-SIGMA FACTOR ANTAGONIST TM_1081-RELATED-RELATED"/>
    <property type="match status" value="1"/>
</dbReference>
<dbReference type="Pfam" id="PF13466">
    <property type="entry name" value="STAS_2"/>
    <property type="match status" value="1"/>
</dbReference>
<dbReference type="AlphaFoldDB" id="A0A7W8A442"/>
<evidence type="ECO:0000256" key="2">
    <source>
        <dbReference type="RuleBase" id="RU003749"/>
    </source>
</evidence>
<accession>A0A7W8A442</accession>
<evidence type="ECO:0000313" key="5">
    <source>
        <dbReference type="Proteomes" id="UP000568380"/>
    </source>
</evidence>
<comment type="caution">
    <text evidence="4">The sequence shown here is derived from an EMBL/GenBank/DDBJ whole genome shotgun (WGS) entry which is preliminary data.</text>
</comment>
<evidence type="ECO:0000256" key="1">
    <source>
        <dbReference type="ARBA" id="ARBA00009013"/>
    </source>
</evidence>
<organism evidence="4 5">
    <name type="scientific">Nonomuraea endophytica</name>
    <dbReference type="NCBI Taxonomy" id="714136"/>
    <lineage>
        <taxon>Bacteria</taxon>
        <taxon>Bacillati</taxon>
        <taxon>Actinomycetota</taxon>
        <taxon>Actinomycetes</taxon>
        <taxon>Streptosporangiales</taxon>
        <taxon>Streptosporangiaceae</taxon>
        <taxon>Nonomuraea</taxon>
    </lineage>
</organism>
<dbReference type="InterPro" id="IPR002645">
    <property type="entry name" value="STAS_dom"/>
</dbReference>